<keyword evidence="4 12" id="KW-0808">Transferase</keyword>
<keyword evidence="9" id="KW-0460">Magnesium</keyword>
<dbReference type="Pfam" id="PF01743">
    <property type="entry name" value="PolyA_pol"/>
    <property type="match status" value="1"/>
</dbReference>
<dbReference type="Gene3D" id="3.10.580.10">
    <property type="entry name" value="CBS-domain"/>
    <property type="match status" value="1"/>
</dbReference>
<dbReference type="Gene3D" id="3.90.1640.10">
    <property type="entry name" value="inorganic pyrophosphatase (n-terminal core)"/>
    <property type="match status" value="1"/>
</dbReference>
<dbReference type="PROSITE" id="PS51371">
    <property type="entry name" value="CBS"/>
    <property type="match status" value="2"/>
</dbReference>
<accession>A0A4R2TNT8</accession>
<dbReference type="OrthoDB" id="9805698at2"/>
<evidence type="ECO:0000256" key="12">
    <source>
        <dbReference type="RuleBase" id="RU003953"/>
    </source>
</evidence>
<evidence type="ECO:0000313" key="14">
    <source>
        <dbReference type="EMBL" id="TCP99068.1"/>
    </source>
</evidence>
<keyword evidence="10 12" id="KW-0694">RNA-binding</keyword>
<dbReference type="InterPro" id="IPR043519">
    <property type="entry name" value="NT_sf"/>
</dbReference>
<proteinExistence type="inferred from homology"/>
<keyword evidence="8" id="KW-0547">Nucleotide-binding</keyword>
<keyword evidence="6" id="KW-0548">Nucleotidyltransferase</keyword>
<reference evidence="14 15" key="1">
    <citation type="submission" date="2019-03" db="EMBL/GenBank/DDBJ databases">
        <title>Genomic Encyclopedia of Type Strains, Phase IV (KMG-IV): sequencing the most valuable type-strain genomes for metagenomic binning, comparative biology and taxonomic classification.</title>
        <authorList>
            <person name="Goeker M."/>
        </authorList>
    </citation>
    <scope>NUCLEOTIDE SEQUENCE [LARGE SCALE GENOMIC DNA]</scope>
    <source>
        <strain evidence="14 15">DSM 100013</strain>
    </source>
</reference>
<dbReference type="InterPro" id="IPR052390">
    <property type="entry name" value="tRNA_nt/polyA_polymerase"/>
</dbReference>
<dbReference type="EMBL" id="SLYC01000037">
    <property type="protein sequence ID" value="TCP99068.1"/>
    <property type="molecule type" value="Genomic_DNA"/>
</dbReference>
<evidence type="ECO:0000259" key="13">
    <source>
        <dbReference type="PROSITE" id="PS51371"/>
    </source>
</evidence>
<comment type="similarity">
    <text evidence="2 12">Belongs to the tRNA nucleotidyltransferase/poly(A) polymerase family.</text>
</comment>
<evidence type="ECO:0000256" key="11">
    <source>
        <dbReference type="PROSITE-ProRule" id="PRU00703"/>
    </source>
</evidence>
<evidence type="ECO:0000256" key="7">
    <source>
        <dbReference type="ARBA" id="ARBA00022723"/>
    </source>
</evidence>
<dbReference type="GO" id="GO:0000166">
    <property type="term" value="F:nucleotide binding"/>
    <property type="evidence" value="ECO:0007669"/>
    <property type="project" value="UniProtKB-KW"/>
</dbReference>
<dbReference type="Pfam" id="PF01368">
    <property type="entry name" value="DHH"/>
    <property type="match status" value="1"/>
</dbReference>
<dbReference type="InterPro" id="IPR001667">
    <property type="entry name" value="DDH_dom"/>
</dbReference>
<dbReference type="GO" id="GO:0046872">
    <property type="term" value="F:metal ion binding"/>
    <property type="evidence" value="ECO:0007669"/>
    <property type="project" value="UniProtKB-KW"/>
</dbReference>
<dbReference type="SUPFAM" id="SSF81301">
    <property type="entry name" value="Nucleotidyltransferase"/>
    <property type="match status" value="1"/>
</dbReference>
<dbReference type="RefSeq" id="WP_132849273.1">
    <property type="nucleotide sequence ID" value="NZ_CP058648.1"/>
</dbReference>
<evidence type="ECO:0000256" key="4">
    <source>
        <dbReference type="ARBA" id="ARBA00022679"/>
    </source>
</evidence>
<dbReference type="SMART" id="SM00116">
    <property type="entry name" value="CBS"/>
    <property type="match status" value="2"/>
</dbReference>
<dbReference type="CDD" id="cd05398">
    <property type="entry name" value="NT_ClassII-CCAase"/>
    <property type="match status" value="1"/>
</dbReference>
<feature type="domain" description="CBS" evidence="13">
    <location>
        <begin position="313"/>
        <end position="371"/>
    </location>
</feature>
<dbReference type="InterPro" id="IPR046342">
    <property type="entry name" value="CBS_dom_sf"/>
</dbReference>
<dbReference type="InterPro" id="IPR002646">
    <property type="entry name" value="PolA_pol_head_dom"/>
</dbReference>
<protein>
    <submittedName>
        <fullName evidence="14">tRNA nucleotidyltransferase (CCA-adding enzyme)</fullName>
    </submittedName>
</protein>
<feature type="domain" description="CBS" evidence="13">
    <location>
        <begin position="375"/>
        <end position="431"/>
    </location>
</feature>
<evidence type="ECO:0000256" key="8">
    <source>
        <dbReference type="ARBA" id="ARBA00022741"/>
    </source>
</evidence>
<sequence>MKVITSHLNLDFDGLSSMVACSKIYPDANMIFSGRINDDVKRFYNLYKNILNIGLANKINVNEITELIIVDVNSSNRIGKFKDALKNNIGVKIYDHHPTGPQTIEKSDKIFQKYGSCTTILVEEIITKNIDINSFEATLFLLGIYADTNCLTFKNTTPNDAKVVSFLLEKGGDLDIVREHISQDLSGEHDKLLLSLLFNMETLEINNYKVIISTHETEEFIGELSYITNKILDIRKCDAIFNIVKMDNRIYIVGRGSTENINIREILAEFGGAGHLSAASANIKDGDISKTKIELLKILHQKIKPQVTAEHIMSYPVKSVFEDMTVEEVNKIMLRYGHTGMPVVKDERLIGIISRTDIDKAMIHKLGHAPVKAFMSREVKIVNHDTSINEINELLVKNNIGRLPVIRDEKIIGIVTRTDMLKILHGNNYPFWYRELFISQSNPEKYNCVSKLNKLPPNILSLLKSAGEIGDKLNYKVFVVGGFVRDLILNRPNFDIDIVIEGDGIEFAEEFNKRLNGTINTYASFGTATVILETGEAIDIVTARREYYEHPAALPKIEKSSIWSDLFRRDFTINCMALQLNEKKFGTLLDYFGGLEDLENKKIRILYNLSFIEDPTRIFRAIRFAARMNFAIEEETKEFICKAISENMIKKLSEDRIREELVSILKDSYPHLGLKLLTEYGVINNLNSDLIIDADIIEKVQNITKSIKEFDSFNIEISKYKVIVLQILSSVNNLDEVMNLFFTTSHFEEIKNTLAHKNSIYEALLAENLDKYHLFTLLKGLSIESLVFYYNDCNDEYMRHYIMLYMLILRNISIHVTGEDLKKLNISPGPIYKKIFDEILKAKILGLVYSKEDELKFIEKNNLLGK</sequence>
<dbReference type="Gene3D" id="1.10.3090.10">
    <property type="entry name" value="cca-adding enzyme, domain 2"/>
    <property type="match status" value="1"/>
</dbReference>
<evidence type="ECO:0000256" key="10">
    <source>
        <dbReference type="ARBA" id="ARBA00022884"/>
    </source>
</evidence>
<organism evidence="14 15">
    <name type="scientific">Serpentinicella alkaliphila</name>
    <dbReference type="NCBI Taxonomy" id="1734049"/>
    <lineage>
        <taxon>Bacteria</taxon>
        <taxon>Bacillati</taxon>
        <taxon>Bacillota</taxon>
        <taxon>Clostridia</taxon>
        <taxon>Peptostreptococcales</taxon>
        <taxon>Natronincolaceae</taxon>
        <taxon>Serpentinicella</taxon>
    </lineage>
</organism>
<evidence type="ECO:0000313" key="15">
    <source>
        <dbReference type="Proteomes" id="UP000295504"/>
    </source>
</evidence>
<evidence type="ECO:0000256" key="2">
    <source>
        <dbReference type="ARBA" id="ARBA00007265"/>
    </source>
</evidence>
<dbReference type="InterPro" id="IPR038763">
    <property type="entry name" value="DHH_sf"/>
</dbReference>
<dbReference type="Pfam" id="PF00571">
    <property type="entry name" value="CBS"/>
    <property type="match status" value="2"/>
</dbReference>
<dbReference type="Gene3D" id="3.10.310.30">
    <property type="match status" value="1"/>
</dbReference>
<dbReference type="GO" id="GO:0016779">
    <property type="term" value="F:nucleotidyltransferase activity"/>
    <property type="evidence" value="ECO:0007669"/>
    <property type="project" value="UniProtKB-KW"/>
</dbReference>
<evidence type="ECO:0000256" key="6">
    <source>
        <dbReference type="ARBA" id="ARBA00022695"/>
    </source>
</evidence>
<dbReference type="PANTHER" id="PTHR47788:SF1">
    <property type="entry name" value="A-ADDING TRNA NUCLEOTIDYLTRANSFERASE"/>
    <property type="match status" value="1"/>
</dbReference>
<dbReference type="InterPro" id="IPR032828">
    <property type="entry name" value="PolyA_RNA-bd"/>
</dbReference>
<keyword evidence="5" id="KW-0819">tRNA processing</keyword>
<name>A0A4R2TNT8_9FIRM</name>
<evidence type="ECO:0000256" key="9">
    <source>
        <dbReference type="ARBA" id="ARBA00022842"/>
    </source>
</evidence>
<dbReference type="GO" id="GO:0008033">
    <property type="term" value="P:tRNA processing"/>
    <property type="evidence" value="ECO:0007669"/>
    <property type="project" value="UniProtKB-KW"/>
</dbReference>
<keyword evidence="7" id="KW-0479">Metal-binding</keyword>
<dbReference type="SUPFAM" id="SSF81891">
    <property type="entry name" value="Poly A polymerase C-terminal region-like"/>
    <property type="match status" value="1"/>
</dbReference>
<keyword evidence="3" id="KW-0820">tRNA-binding</keyword>
<comment type="cofactor">
    <cofactor evidence="1">
        <name>Mg(2+)</name>
        <dbReference type="ChEBI" id="CHEBI:18420"/>
    </cofactor>
</comment>
<evidence type="ECO:0000256" key="5">
    <source>
        <dbReference type="ARBA" id="ARBA00022694"/>
    </source>
</evidence>
<dbReference type="PANTHER" id="PTHR47788">
    <property type="entry name" value="POLYA POLYMERASE"/>
    <property type="match status" value="1"/>
</dbReference>
<comment type="caution">
    <text evidence="14">The sequence shown here is derived from an EMBL/GenBank/DDBJ whole genome shotgun (WGS) entry which is preliminary data.</text>
</comment>
<dbReference type="CDD" id="cd04595">
    <property type="entry name" value="CBS_pair_DHH_polyA_Pol_assoc"/>
    <property type="match status" value="1"/>
</dbReference>
<evidence type="ECO:0000256" key="3">
    <source>
        <dbReference type="ARBA" id="ARBA00022555"/>
    </source>
</evidence>
<dbReference type="Proteomes" id="UP000295504">
    <property type="component" value="Unassembled WGS sequence"/>
</dbReference>
<keyword evidence="15" id="KW-1185">Reference proteome</keyword>
<dbReference type="SUPFAM" id="SSF64182">
    <property type="entry name" value="DHH phosphoesterases"/>
    <property type="match status" value="1"/>
</dbReference>
<dbReference type="Pfam" id="PF12627">
    <property type="entry name" value="PolyA_pol_RNAbd"/>
    <property type="match status" value="1"/>
</dbReference>
<dbReference type="GO" id="GO:0000049">
    <property type="term" value="F:tRNA binding"/>
    <property type="evidence" value="ECO:0007669"/>
    <property type="project" value="UniProtKB-KW"/>
</dbReference>
<dbReference type="AlphaFoldDB" id="A0A4R2TNT8"/>
<dbReference type="InterPro" id="IPR000644">
    <property type="entry name" value="CBS_dom"/>
</dbReference>
<dbReference type="Gene3D" id="3.30.460.10">
    <property type="entry name" value="Beta Polymerase, domain 2"/>
    <property type="match status" value="1"/>
</dbReference>
<evidence type="ECO:0000256" key="1">
    <source>
        <dbReference type="ARBA" id="ARBA00001946"/>
    </source>
</evidence>
<gene>
    <name evidence="14" type="ORF">EDD79_103731</name>
</gene>
<dbReference type="SUPFAM" id="SSF54631">
    <property type="entry name" value="CBS-domain pair"/>
    <property type="match status" value="1"/>
</dbReference>
<keyword evidence="11" id="KW-0129">CBS domain</keyword>